<evidence type="ECO:0000256" key="2">
    <source>
        <dbReference type="SAM" id="Phobius"/>
    </source>
</evidence>
<sequence>MKDTSSEYSLGGGALYLNGDHYNNIHGKQFKLVGCVFADCSANTFGGGVYLGGGIDLSVFGTKFERCASAHSGGGMSTVQPSITNVIVEWSHFVECSARLIGGALMHVDRGILNISNTLVKDCHSGTTGAIFLNPSDELPVYLFSHVLFAGNTVGETTPLSDEQSEGIELQHVDLTLSINLTNIPTSFKLDCFTTSGPHSSGLSLAEYEDESEFNGRITHLEEEFKKIGPLLTAKPTGRVNKETGKIELEMEGKTPLTSQEYEVTVKDEDGTDARFRMLFSDGTGTLVSGSELNLHFNTSYTVTSIVGVVPDSSSSTLTNDFTIPRAVWIFNLDVTPDFLSFTTPSPHCLTSVMAYLISAEPTDAYLILLFDKDVSGSFDFVMEEDGNDVTITVSIKTENLAGESSMFIVVGDDRLLTHDTTYTIKSIVPTPNTDSPTDVRMNRTVSFHIPKSSNVPSGKDDKKSMSLETKRLLSWLIPLVACLLVAVLLAIIVIVLLRRRKQKNTEPAQKEMEDQDQVEVDEKMDVLVDDQTKSVLHTDGRSHAAFGSSNVHSTRHNPSSQEMKTMSETKAGLVEVMACSGGFEVSMIGDYTTLYNVLHKEHREIPKRALGRQIVNGLKAVLANRQASDVLTRLSSHWILIDTAGNVQLKLQMSSTEAEQEAAHTKQQPTMSADHGTVQNMPKDVEQSGIDGLRWRAPQVVAGGGSAVDGHKASVFSLGLILWEIETGQVPFGELDAVNAQRQSATGIGPKMESLQNEEFIALILQCMSANPEQRPSLSEIGEFLSSHPEVLHNEKIDQAQ</sequence>
<accession>A0ABQ9WYG9</accession>
<dbReference type="Pfam" id="PF07714">
    <property type="entry name" value="PK_Tyr_Ser-Thr"/>
    <property type="match status" value="1"/>
</dbReference>
<dbReference type="InterPro" id="IPR011050">
    <property type="entry name" value="Pectin_lyase_fold/virulence"/>
</dbReference>
<dbReference type="EMBL" id="JARBJD010000302">
    <property type="protein sequence ID" value="KAK2944358.1"/>
    <property type="molecule type" value="Genomic_DNA"/>
</dbReference>
<feature type="transmembrane region" description="Helical" evidence="2">
    <location>
        <begin position="473"/>
        <end position="498"/>
    </location>
</feature>
<protein>
    <recommendedName>
        <fullName evidence="3">Protein kinase domain-containing protein</fullName>
    </recommendedName>
</protein>
<dbReference type="SUPFAM" id="SSF51126">
    <property type="entry name" value="Pectin lyase-like"/>
    <property type="match status" value="1"/>
</dbReference>
<keyword evidence="2" id="KW-0812">Transmembrane</keyword>
<dbReference type="InterPro" id="IPR000719">
    <property type="entry name" value="Prot_kinase_dom"/>
</dbReference>
<dbReference type="PROSITE" id="PS50011">
    <property type="entry name" value="PROTEIN_KINASE_DOM"/>
    <property type="match status" value="1"/>
</dbReference>
<dbReference type="Proteomes" id="UP001281761">
    <property type="component" value="Unassembled WGS sequence"/>
</dbReference>
<keyword evidence="2" id="KW-1133">Transmembrane helix</keyword>
<feature type="region of interest" description="Disordered" evidence="1">
    <location>
        <begin position="543"/>
        <end position="563"/>
    </location>
</feature>
<dbReference type="Gene3D" id="1.10.510.10">
    <property type="entry name" value="Transferase(Phosphotransferase) domain 1"/>
    <property type="match status" value="1"/>
</dbReference>
<dbReference type="PANTHER" id="PTHR23257">
    <property type="entry name" value="SERINE-THREONINE PROTEIN KINASE"/>
    <property type="match status" value="1"/>
</dbReference>
<organism evidence="4 5">
    <name type="scientific">Blattamonas nauphoetae</name>
    <dbReference type="NCBI Taxonomy" id="2049346"/>
    <lineage>
        <taxon>Eukaryota</taxon>
        <taxon>Metamonada</taxon>
        <taxon>Preaxostyla</taxon>
        <taxon>Oxymonadida</taxon>
        <taxon>Blattamonas</taxon>
    </lineage>
</organism>
<feature type="compositionally biased region" description="Polar residues" evidence="1">
    <location>
        <begin position="548"/>
        <end position="563"/>
    </location>
</feature>
<gene>
    <name evidence="4" type="ORF">BLNAU_20703</name>
</gene>
<proteinExistence type="predicted"/>
<keyword evidence="2" id="KW-0472">Membrane</keyword>
<name>A0ABQ9WYG9_9EUKA</name>
<dbReference type="InterPro" id="IPR001245">
    <property type="entry name" value="Ser-Thr/Tyr_kinase_cat_dom"/>
</dbReference>
<feature type="region of interest" description="Disordered" evidence="1">
    <location>
        <begin position="657"/>
        <end position="678"/>
    </location>
</feature>
<dbReference type="PANTHER" id="PTHR23257:SF969">
    <property type="entry name" value="INTEGRIN-LINKED PROTEIN KINASE"/>
    <property type="match status" value="1"/>
</dbReference>
<evidence type="ECO:0000313" key="4">
    <source>
        <dbReference type="EMBL" id="KAK2944358.1"/>
    </source>
</evidence>
<reference evidence="4 5" key="1">
    <citation type="journal article" date="2022" name="bioRxiv">
        <title>Genomics of Preaxostyla Flagellates Illuminates Evolutionary Transitions and the Path Towards Mitochondrial Loss.</title>
        <authorList>
            <person name="Novak L.V.F."/>
            <person name="Treitli S.C."/>
            <person name="Pyrih J."/>
            <person name="Halakuc P."/>
            <person name="Pipaliya S.V."/>
            <person name="Vacek V."/>
            <person name="Brzon O."/>
            <person name="Soukal P."/>
            <person name="Eme L."/>
            <person name="Dacks J.B."/>
            <person name="Karnkowska A."/>
            <person name="Elias M."/>
            <person name="Hampl V."/>
        </authorList>
    </citation>
    <scope>NUCLEOTIDE SEQUENCE [LARGE SCALE GENOMIC DNA]</scope>
    <source>
        <strain evidence="4">NAU3</strain>
        <tissue evidence="4">Gut</tissue>
    </source>
</reference>
<evidence type="ECO:0000313" key="5">
    <source>
        <dbReference type="Proteomes" id="UP001281761"/>
    </source>
</evidence>
<feature type="domain" description="Protein kinase" evidence="3">
    <location>
        <begin position="450"/>
        <end position="792"/>
    </location>
</feature>
<evidence type="ECO:0000256" key="1">
    <source>
        <dbReference type="SAM" id="MobiDB-lite"/>
    </source>
</evidence>
<dbReference type="InterPro" id="IPR050167">
    <property type="entry name" value="Ser_Thr_protein_kinase"/>
</dbReference>
<evidence type="ECO:0000259" key="3">
    <source>
        <dbReference type="PROSITE" id="PS50011"/>
    </source>
</evidence>
<dbReference type="SMART" id="SM00220">
    <property type="entry name" value="S_TKc"/>
    <property type="match status" value="1"/>
</dbReference>
<keyword evidence="5" id="KW-1185">Reference proteome</keyword>
<dbReference type="SUPFAM" id="SSF56112">
    <property type="entry name" value="Protein kinase-like (PK-like)"/>
    <property type="match status" value="1"/>
</dbReference>
<comment type="caution">
    <text evidence="4">The sequence shown here is derived from an EMBL/GenBank/DDBJ whole genome shotgun (WGS) entry which is preliminary data.</text>
</comment>
<dbReference type="InterPro" id="IPR011009">
    <property type="entry name" value="Kinase-like_dom_sf"/>
</dbReference>